<keyword evidence="17" id="KW-1185">Reference proteome</keyword>
<dbReference type="Pfam" id="PF01762">
    <property type="entry name" value="Galactosyl_T"/>
    <property type="match status" value="1"/>
</dbReference>
<dbReference type="EMBL" id="CADEPI010000031">
    <property type="protein sequence ID" value="CAB3367486.1"/>
    <property type="molecule type" value="Genomic_DNA"/>
</dbReference>
<sequence>MSRRENIKMRDSIRNTWVRSLNSSLGKHKFLIGKDFCPIPPVDRTSEYSCEEWTPKIAKSLSRKDTSYEIESSKIIFNSSQTMVKDLNFQVHYEIVIKRLCLLSEIIKSHARLSLINLMTNERVFTATFSSENVNEKKELSTCKQVEPFVFPKGFEGKILLTTDNSVNLESNCNVILTDDSHFVTYRSNRKMLRKEFCAPFSMSYFVKDMEGLEKFLSQKQQRYFDWMTEQKLLTSQLILESERHDDVILLNIVDVYRNLPKKLISFFKWADRNAEYEFLLKTDDDTFVDTKRVTQELLKLQDTKNLIWSSFREYWPVQSSGKWREDNYNSLTYPPFPCGSGYVLSADIVSYLVDNSEELFKFQGEDTSVGIWLAPLSPFYKNDCWKCSDCYNFACNQPQLTEKEMYDAWVVYEKEGAILC</sequence>
<comment type="subcellular location">
    <subcellularLocation>
        <location evidence="1">Endoplasmic reticulum</location>
    </subcellularLocation>
    <subcellularLocation>
        <location evidence="2 15">Golgi apparatus membrane</location>
        <topology evidence="2 15">Single-pass type II membrane protein</topology>
    </subcellularLocation>
</comment>
<comment type="caution">
    <text evidence="16">The sequence shown here is derived from an EMBL/GenBank/DDBJ whole genome shotgun (WGS) entry which is preliminary data.</text>
</comment>
<evidence type="ECO:0000256" key="8">
    <source>
        <dbReference type="ARBA" id="ARBA00022824"/>
    </source>
</evidence>
<keyword evidence="13" id="KW-0325">Glycoprotein</keyword>
<keyword evidence="9" id="KW-0735">Signal-anchor</keyword>
<dbReference type="Gene3D" id="3.90.550.50">
    <property type="match status" value="1"/>
</dbReference>
<organism evidence="16 17">
    <name type="scientific">Cloeon dipterum</name>
    <dbReference type="NCBI Taxonomy" id="197152"/>
    <lineage>
        <taxon>Eukaryota</taxon>
        <taxon>Metazoa</taxon>
        <taxon>Ecdysozoa</taxon>
        <taxon>Arthropoda</taxon>
        <taxon>Hexapoda</taxon>
        <taxon>Insecta</taxon>
        <taxon>Pterygota</taxon>
        <taxon>Palaeoptera</taxon>
        <taxon>Ephemeroptera</taxon>
        <taxon>Pisciforma</taxon>
        <taxon>Baetidae</taxon>
        <taxon>Cloeon</taxon>
    </lineage>
</organism>
<comment type="similarity">
    <text evidence="4 15">Belongs to the glycosyltransferase 31 family.</text>
</comment>
<proteinExistence type="inferred from homology"/>
<evidence type="ECO:0000256" key="10">
    <source>
        <dbReference type="ARBA" id="ARBA00022989"/>
    </source>
</evidence>
<name>A0A8S1CGI9_9INSE</name>
<evidence type="ECO:0000256" key="3">
    <source>
        <dbReference type="ARBA" id="ARBA00004922"/>
    </source>
</evidence>
<keyword evidence="6" id="KW-0808">Transferase</keyword>
<dbReference type="AlphaFoldDB" id="A0A8S1CGI9"/>
<evidence type="ECO:0000256" key="15">
    <source>
        <dbReference type="RuleBase" id="RU363063"/>
    </source>
</evidence>
<evidence type="ECO:0000256" key="1">
    <source>
        <dbReference type="ARBA" id="ARBA00004240"/>
    </source>
</evidence>
<keyword evidence="7" id="KW-0812">Transmembrane</keyword>
<evidence type="ECO:0000256" key="12">
    <source>
        <dbReference type="ARBA" id="ARBA00023136"/>
    </source>
</evidence>
<evidence type="ECO:0000256" key="4">
    <source>
        <dbReference type="ARBA" id="ARBA00008661"/>
    </source>
</evidence>
<dbReference type="PANTHER" id="PTHR11214">
    <property type="entry name" value="BETA-1,3-N-ACETYLGLUCOSAMINYLTRANSFERASE"/>
    <property type="match status" value="1"/>
</dbReference>
<evidence type="ECO:0000256" key="11">
    <source>
        <dbReference type="ARBA" id="ARBA00023034"/>
    </source>
</evidence>
<protein>
    <recommendedName>
        <fullName evidence="15">Hexosyltransferase</fullName>
        <ecNumber evidence="15">2.4.1.-</ecNumber>
    </recommendedName>
</protein>
<dbReference type="GO" id="GO:0016758">
    <property type="term" value="F:hexosyltransferase activity"/>
    <property type="evidence" value="ECO:0007669"/>
    <property type="project" value="InterPro"/>
</dbReference>
<dbReference type="Proteomes" id="UP000494165">
    <property type="component" value="Unassembled WGS sequence"/>
</dbReference>
<keyword evidence="11 15" id="KW-0333">Golgi apparatus</keyword>
<dbReference type="GO" id="GO:0005783">
    <property type="term" value="C:endoplasmic reticulum"/>
    <property type="evidence" value="ECO:0007669"/>
    <property type="project" value="UniProtKB-SubCell"/>
</dbReference>
<accession>A0A8S1CGI9</accession>
<dbReference type="GO" id="GO:0006493">
    <property type="term" value="P:protein O-linked glycosylation"/>
    <property type="evidence" value="ECO:0007669"/>
    <property type="project" value="TreeGrafter"/>
</dbReference>
<dbReference type="GO" id="GO:0000139">
    <property type="term" value="C:Golgi membrane"/>
    <property type="evidence" value="ECO:0007669"/>
    <property type="project" value="UniProtKB-SubCell"/>
</dbReference>
<evidence type="ECO:0000256" key="9">
    <source>
        <dbReference type="ARBA" id="ARBA00022968"/>
    </source>
</evidence>
<keyword evidence="10" id="KW-1133">Transmembrane helix</keyword>
<dbReference type="PANTHER" id="PTHR11214:SF219">
    <property type="entry name" value="UDP-GALNAC:BETA-1,3-N-ACETYLGALACTOSAMINYLTRANSFERASE 2"/>
    <property type="match status" value="1"/>
</dbReference>
<evidence type="ECO:0000256" key="7">
    <source>
        <dbReference type="ARBA" id="ARBA00022692"/>
    </source>
</evidence>
<dbReference type="InterPro" id="IPR002659">
    <property type="entry name" value="Glyco_trans_31"/>
</dbReference>
<keyword evidence="8" id="KW-0256">Endoplasmic reticulum</keyword>
<keyword evidence="12" id="KW-0472">Membrane</keyword>
<evidence type="ECO:0000256" key="6">
    <source>
        <dbReference type="ARBA" id="ARBA00022679"/>
    </source>
</evidence>
<dbReference type="OrthoDB" id="1158011at2759"/>
<dbReference type="GO" id="GO:0008194">
    <property type="term" value="F:UDP-glycosyltransferase activity"/>
    <property type="evidence" value="ECO:0007669"/>
    <property type="project" value="TreeGrafter"/>
</dbReference>
<evidence type="ECO:0000313" key="16">
    <source>
        <dbReference type="EMBL" id="CAB3367486.1"/>
    </source>
</evidence>
<evidence type="ECO:0000256" key="2">
    <source>
        <dbReference type="ARBA" id="ARBA00004323"/>
    </source>
</evidence>
<comment type="catalytic activity">
    <reaction evidence="14">
        <text>3-O-(N-acetyl-beta-D-glucosaminyl-(1-&gt;4)-alpha-D-mannosyl)-L-threonyl-[protein] + UDP-N-acetyl-alpha-D-galactosamine = 3-O-[beta-D-GalNAc-(1-&gt;3)-beta-D-GlcNAc-(1-&gt;4)-alpha-D-Man]-L-Thr-[protein] + UDP + H(+)</text>
        <dbReference type="Rhea" id="RHEA:37667"/>
        <dbReference type="Rhea" id="RHEA-COMP:13308"/>
        <dbReference type="Rhea" id="RHEA-COMP:13618"/>
        <dbReference type="ChEBI" id="CHEBI:15378"/>
        <dbReference type="ChEBI" id="CHEBI:58223"/>
        <dbReference type="ChEBI" id="CHEBI:67138"/>
        <dbReference type="ChEBI" id="CHEBI:136709"/>
        <dbReference type="ChEBI" id="CHEBI:137540"/>
        <dbReference type="EC" id="2.4.1.313"/>
    </reaction>
</comment>
<comment type="pathway">
    <text evidence="3">Protein modification; protein glycosylation.</text>
</comment>
<reference evidence="16 17" key="1">
    <citation type="submission" date="2020-04" db="EMBL/GenBank/DDBJ databases">
        <authorList>
            <person name="Alioto T."/>
            <person name="Alioto T."/>
            <person name="Gomez Garrido J."/>
        </authorList>
    </citation>
    <scope>NUCLEOTIDE SEQUENCE [LARGE SCALE GENOMIC DNA]</scope>
</reference>
<dbReference type="EC" id="2.4.1.-" evidence="15"/>
<evidence type="ECO:0000313" key="17">
    <source>
        <dbReference type="Proteomes" id="UP000494165"/>
    </source>
</evidence>
<evidence type="ECO:0000256" key="5">
    <source>
        <dbReference type="ARBA" id="ARBA00022676"/>
    </source>
</evidence>
<keyword evidence="5 15" id="KW-0328">Glycosyltransferase</keyword>
<evidence type="ECO:0000256" key="14">
    <source>
        <dbReference type="ARBA" id="ARBA00047667"/>
    </source>
</evidence>
<gene>
    <name evidence="16" type="ORF">CLODIP_2_CD01142</name>
</gene>
<evidence type="ECO:0000256" key="13">
    <source>
        <dbReference type="ARBA" id="ARBA00023180"/>
    </source>
</evidence>